<dbReference type="EMBL" id="UINC01018822">
    <property type="protein sequence ID" value="SVA79353.1"/>
    <property type="molecule type" value="Genomic_DNA"/>
</dbReference>
<sequence length="551" mass="64102">MFKSKRKRKNFSRDKIVSYPQIDRLNPEWPTPRVARFYKNFLQKQEPIYFLPYSKQKAPPLSVIFSMNVLRNREWNQSSAAHLLGRTMIGPTYNDIIDSTNNRLNYTVSTLLGELETPEPPGSWVEDPAPAWDQLTDDEVDELMQQYRDHMGEMATWWIIRMTQNSKNITEQMTLFWHNFFATAQSKVFFPQAMYEQNKIFREYGLGNFKELLRRVTFGPAMMIWLDIHRSKKHNPNENFSRELMELFTLGVDNYSQNDIVEASRAFTGYVTNGVETNYDYENLVGNDIHWDEWHDFGNKTVLGQTGQWTGDDIINIILEQENCAKHICRRIYKWFVYENVNESVVEEMADVLRDNNYEIRPALEFLFKSEHFYDNNYRGALIQNPIGFLPGLIRKFGMQNFTFPDGFLLRSVGVLGMTPLEPPDVNGWIGYRSWINSITLPLRKLVGCSLVTGSSPFGSFDFTVDVRSMAQSMYSSNDPGYASEQIVRKLALVLIGIPLSNELETRMLDILLDGAEPYDWNINAPAGDAQWNRMKDLLMYIIRIPEIQIS</sequence>
<organism evidence="1">
    <name type="scientific">marine metagenome</name>
    <dbReference type="NCBI Taxonomy" id="408172"/>
    <lineage>
        <taxon>unclassified sequences</taxon>
        <taxon>metagenomes</taxon>
        <taxon>ecological metagenomes</taxon>
    </lineage>
</organism>
<name>A0A381YS52_9ZZZZ</name>
<evidence type="ECO:0008006" key="2">
    <source>
        <dbReference type="Google" id="ProtNLM"/>
    </source>
</evidence>
<dbReference type="InterPro" id="IPR014917">
    <property type="entry name" value="DUF1800"/>
</dbReference>
<reference evidence="1" key="1">
    <citation type="submission" date="2018-05" db="EMBL/GenBank/DDBJ databases">
        <authorList>
            <person name="Lanie J.A."/>
            <person name="Ng W.-L."/>
            <person name="Kazmierczak K.M."/>
            <person name="Andrzejewski T.M."/>
            <person name="Davidsen T.M."/>
            <person name="Wayne K.J."/>
            <person name="Tettelin H."/>
            <person name="Glass J.I."/>
            <person name="Rusch D."/>
            <person name="Podicherti R."/>
            <person name="Tsui H.-C.T."/>
            <person name="Winkler M.E."/>
        </authorList>
    </citation>
    <scope>NUCLEOTIDE SEQUENCE</scope>
</reference>
<gene>
    <name evidence="1" type="ORF">METZ01_LOCUS132207</name>
</gene>
<accession>A0A381YS52</accession>
<dbReference type="AlphaFoldDB" id="A0A381YS52"/>
<dbReference type="Pfam" id="PF08811">
    <property type="entry name" value="DUF1800"/>
    <property type="match status" value="1"/>
</dbReference>
<evidence type="ECO:0000313" key="1">
    <source>
        <dbReference type="EMBL" id="SVA79353.1"/>
    </source>
</evidence>
<proteinExistence type="predicted"/>
<protein>
    <recommendedName>
        <fullName evidence="2">DUF1800 domain-containing protein</fullName>
    </recommendedName>
</protein>